<evidence type="ECO:0000313" key="8">
    <source>
        <dbReference type="Proteomes" id="UP000054270"/>
    </source>
</evidence>
<dbReference type="Pfam" id="PF23242">
    <property type="entry name" value="AAA_lid_TRIP13_C"/>
    <property type="match status" value="1"/>
</dbReference>
<keyword evidence="4" id="KW-0469">Meiosis</keyword>
<dbReference type="STRING" id="945553.A0A0D2LBS2"/>
<dbReference type="EMBL" id="KN817536">
    <property type="protein sequence ID" value="KJA24667.1"/>
    <property type="molecule type" value="Genomic_DNA"/>
</dbReference>
<dbReference type="InterPro" id="IPR003960">
    <property type="entry name" value="ATPase_AAA_CS"/>
</dbReference>
<evidence type="ECO:0000256" key="1">
    <source>
        <dbReference type="ARBA" id="ARBA00007271"/>
    </source>
</evidence>
<dbReference type="OMA" id="WEGLWES"/>
<dbReference type="AlphaFoldDB" id="A0A0D2LBS2"/>
<dbReference type="InterPro" id="IPR003959">
    <property type="entry name" value="ATPase_AAA_core"/>
</dbReference>
<evidence type="ECO:0000256" key="4">
    <source>
        <dbReference type="ARBA" id="ARBA00023254"/>
    </source>
</evidence>
<dbReference type="GO" id="GO:0005694">
    <property type="term" value="C:chromosome"/>
    <property type="evidence" value="ECO:0007669"/>
    <property type="project" value="TreeGrafter"/>
</dbReference>
<dbReference type="Pfam" id="PF00004">
    <property type="entry name" value="AAA"/>
    <property type="match status" value="1"/>
</dbReference>
<dbReference type="GO" id="GO:0005634">
    <property type="term" value="C:nucleus"/>
    <property type="evidence" value="ECO:0007669"/>
    <property type="project" value="TreeGrafter"/>
</dbReference>
<dbReference type="PROSITE" id="PS00674">
    <property type="entry name" value="AAA"/>
    <property type="match status" value="1"/>
</dbReference>
<evidence type="ECO:0000313" key="7">
    <source>
        <dbReference type="EMBL" id="KJA24667.1"/>
    </source>
</evidence>
<proteinExistence type="inferred from homology"/>
<dbReference type="FunFam" id="3.40.50.300:FF:001494">
    <property type="entry name" value="Pachytene checkpoint component Pch2"/>
    <property type="match status" value="1"/>
</dbReference>
<dbReference type="OrthoDB" id="10042665at2759"/>
<evidence type="ECO:0000256" key="5">
    <source>
        <dbReference type="RuleBase" id="RU003651"/>
    </source>
</evidence>
<keyword evidence="8" id="KW-1185">Reference proteome</keyword>
<dbReference type="GO" id="GO:0051598">
    <property type="term" value="P:meiotic recombination checkpoint signaling"/>
    <property type="evidence" value="ECO:0007669"/>
    <property type="project" value="TreeGrafter"/>
</dbReference>
<organism evidence="7 8">
    <name type="scientific">Hypholoma sublateritium (strain FD-334 SS-4)</name>
    <dbReference type="NCBI Taxonomy" id="945553"/>
    <lineage>
        <taxon>Eukaryota</taxon>
        <taxon>Fungi</taxon>
        <taxon>Dikarya</taxon>
        <taxon>Basidiomycota</taxon>
        <taxon>Agaricomycotina</taxon>
        <taxon>Agaricomycetes</taxon>
        <taxon>Agaricomycetidae</taxon>
        <taxon>Agaricales</taxon>
        <taxon>Agaricineae</taxon>
        <taxon>Strophariaceae</taxon>
        <taxon>Hypholoma</taxon>
    </lineage>
</organism>
<dbReference type="InterPro" id="IPR003593">
    <property type="entry name" value="AAA+_ATPase"/>
</dbReference>
<dbReference type="GO" id="GO:0016887">
    <property type="term" value="F:ATP hydrolysis activity"/>
    <property type="evidence" value="ECO:0007669"/>
    <property type="project" value="InterPro"/>
</dbReference>
<dbReference type="Pfam" id="PF23563">
    <property type="entry name" value="TRIP13_N"/>
    <property type="match status" value="1"/>
</dbReference>
<dbReference type="GO" id="GO:0007131">
    <property type="term" value="P:reciprocal meiotic recombination"/>
    <property type="evidence" value="ECO:0007669"/>
    <property type="project" value="TreeGrafter"/>
</dbReference>
<dbReference type="GO" id="GO:0005524">
    <property type="term" value="F:ATP binding"/>
    <property type="evidence" value="ECO:0007669"/>
    <property type="project" value="UniProtKB-KW"/>
</dbReference>
<gene>
    <name evidence="7" type="ORF">HYPSUDRAFT_53705</name>
</gene>
<feature type="domain" description="AAA+ ATPase" evidence="6">
    <location>
        <begin position="173"/>
        <end position="332"/>
    </location>
</feature>
<dbReference type="InterPro" id="IPR058249">
    <property type="entry name" value="Pch2_C"/>
</dbReference>
<name>A0A0D2LBS2_HYPSF</name>
<dbReference type="InterPro" id="IPR044539">
    <property type="entry name" value="Pch2-like"/>
</dbReference>
<evidence type="ECO:0000256" key="2">
    <source>
        <dbReference type="ARBA" id="ARBA00022741"/>
    </source>
</evidence>
<dbReference type="InterPro" id="IPR027417">
    <property type="entry name" value="P-loop_NTPase"/>
</dbReference>
<dbReference type="PANTHER" id="PTHR45991">
    <property type="entry name" value="PACHYTENE CHECKPOINT PROTEIN 2"/>
    <property type="match status" value="1"/>
</dbReference>
<keyword evidence="2 5" id="KW-0547">Nucleotide-binding</keyword>
<evidence type="ECO:0000256" key="3">
    <source>
        <dbReference type="ARBA" id="ARBA00022840"/>
    </source>
</evidence>
<protein>
    <recommendedName>
        <fullName evidence="6">AAA+ ATPase domain-containing protein</fullName>
    </recommendedName>
</protein>
<reference evidence="8" key="1">
    <citation type="submission" date="2014-04" db="EMBL/GenBank/DDBJ databases">
        <title>Evolutionary Origins and Diversification of the Mycorrhizal Mutualists.</title>
        <authorList>
            <consortium name="DOE Joint Genome Institute"/>
            <consortium name="Mycorrhizal Genomics Consortium"/>
            <person name="Kohler A."/>
            <person name="Kuo A."/>
            <person name="Nagy L.G."/>
            <person name="Floudas D."/>
            <person name="Copeland A."/>
            <person name="Barry K.W."/>
            <person name="Cichocki N."/>
            <person name="Veneault-Fourrey C."/>
            <person name="LaButti K."/>
            <person name="Lindquist E.A."/>
            <person name="Lipzen A."/>
            <person name="Lundell T."/>
            <person name="Morin E."/>
            <person name="Murat C."/>
            <person name="Riley R."/>
            <person name="Ohm R."/>
            <person name="Sun H."/>
            <person name="Tunlid A."/>
            <person name="Henrissat B."/>
            <person name="Grigoriev I.V."/>
            <person name="Hibbett D.S."/>
            <person name="Martin F."/>
        </authorList>
    </citation>
    <scope>NUCLEOTIDE SEQUENCE [LARGE SCALE GENOMIC DNA]</scope>
    <source>
        <strain evidence="8">FD-334 SS-4</strain>
    </source>
</reference>
<sequence>MTSQNDSAQDNTRFSSKWTVHVEVRLKARASARFESIRTLVHTYMDSLQRVHLPSVLEGWEDVPELGSSVERITVCECACPSPSLPAEEMAVQVHVYQPTDGDAFEEFSNSAGGRNDDDDTMAASVCELPNRGYEGLWDSLIYAGDIKMKLLDYIHATMVFSDANVDFNLVSWNRVVLLHGPPGTGKTSLCRALAQKLSIRLSHRYTHARLLEINSHSLFSKWFSESGKLVQRLFTSITELVEEEDGFVVVLIGIPISFIDEVESLTAARAGAMVGTEPSDGLRVVNALLTQLDKLKQRKNVLIMATSNLVKAIDTAFVDRADIIQYVDLPSREAIYEILRSCLCEIICKGIVDTIAVPSLKQVQILELVNKPTTALSNSSDSQERSKNVGLRLFALATCCRAQGMSGRALRRLPVLALARYIGVGSLGSAYGASQAPNGRSGAPVEVWLDGMEKAVSDQGMQQEKLI</sequence>
<accession>A0A0D2LBS2</accession>
<dbReference type="Proteomes" id="UP000054270">
    <property type="component" value="Unassembled WGS sequence"/>
</dbReference>
<dbReference type="SMART" id="SM00382">
    <property type="entry name" value="AAA"/>
    <property type="match status" value="1"/>
</dbReference>
<comment type="similarity">
    <text evidence="1">Belongs to the AAA ATPase family. PCH2 subfamily.</text>
</comment>
<dbReference type="Gene3D" id="3.40.50.300">
    <property type="entry name" value="P-loop containing nucleotide triphosphate hydrolases"/>
    <property type="match status" value="1"/>
</dbReference>
<dbReference type="SUPFAM" id="SSF52540">
    <property type="entry name" value="P-loop containing nucleoside triphosphate hydrolases"/>
    <property type="match status" value="1"/>
</dbReference>
<evidence type="ECO:0000259" key="6">
    <source>
        <dbReference type="SMART" id="SM00382"/>
    </source>
</evidence>
<keyword evidence="3 5" id="KW-0067">ATP-binding</keyword>
<dbReference type="PANTHER" id="PTHR45991:SF1">
    <property type="entry name" value="PACHYTENE CHECKPOINT PROTEIN 2 HOMOLOG"/>
    <property type="match status" value="1"/>
</dbReference>